<reference evidence="1 2" key="1">
    <citation type="journal article" date="2014" name="PLoS Genet.">
        <title>Phylogenetically driven sequencing of extremely halophilic archaea reveals strategies for static and dynamic osmo-response.</title>
        <authorList>
            <person name="Becker E.A."/>
            <person name="Seitzer P.M."/>
            <person name="Tritt A."/>
            <person name="Larsen D."/>
            <person name="Krusor M."/>
            <person name="Yao A.I."/>
            <person name="Wu D."/>
            <person name="Madern D."/>
            <person name="Eisen J.A."/>
            <person name="Darling A.E."/>
            <person name="Facciotti M.T."/>
        </authorList>
    </citation>
    <scope>NUCLEOTIDE SEQUENCE [LARGE SCALE GENOMIC DNA]</scope>
    <source>
        <strain evidence="1 2">DSM 12278</strain>
    </source>
</reference>
<keyword evidence="2" id="KW-1185">Reference proteome</keyword>
<gene>
    <name evidence="1" type="ORF">C481_12024</name>
</gene>
<protein>
    <submittedName>
        <fullName evidence="1">Uncharacterized protein</fullName>
    </submittedName>
</protein>
<comment type="caution">
    <text evidence="1">The sequence shown here is derived from an EMBL/GenBank/DDBJ whole genome shotgun (WGS) entry which is preliminary data.</text>
</comment>
<dbReference type="eggNOG" id="arCOG11392">
    <property type="taxonomic scope" value="Archaea"/>
</dbReference>
<name>M0AR06_NATA1</name>
<proteinExistence type="predicted"/>
<accession>M0AR06</accession>
<dbReference type="AlphaFoldDB" id="M0AR06"/>
<dbReference type="EMBL" id="AOIO01000030">
    <property type="protein sequence ID" value="ELZ00373.1"/>
    <property type="molecule type" value="Genomic_DNA"/>
</dbReference>
<evidence type="ECO:0000313" key="2">
    <source>
        <dbReference type="Proteomes" id="UP000011554"/>
    </source>
</evidence>
<dbReference type="STRING" id="29540.C481_12024"/>
<dbReference type="Proteomes" id="UP000011554">
    <property type="component" value="Unassembled WGS sequence"/>
</dbReference>
<organism evidence="1 2">
    <name type="scientific">Natrialba asiatica (strain ATCC 700177 / DSM 12278 / JCM 9576 / FERM P-10747 / NBRC 102637 / 172P1)</name>
    <dbReference type="NCBI Taxonomy" id="29540"/>
    <lineage>
        <taxon>Archaea</taxon>
        <taxon>Methanobacteriati</taxon>
        <taxon>Methanobacteriota</taxon>
        <taxon>Stenosarchaea group</taxon>
        <taxon>Halobacteria</taxon>
        <taxon>Halobacteriales</taxon>
        <taxon>Natrialbaceae</taxon>
        <taxon>Natrialba</taxon>
    </lineage>
</organism>
<sequence length="54" mass="6128">MSRTTYTCHCGAVIQYNHDLEKEPGTVSRNWNCADCGTRVPNTIAERIQHQHPS</sequence>
<dbReference type="RefSeq" id="WP_006109440.1">
    <property type="nucleotide sequence ID" value="NZ_AOIO01000030.1"/>
</dbReference>
<evidence type="ECO:0000313" key="1">
    <source>
        <dbReference type="EMBL" id="ELZ00373.1"/>
    </source>
</evidence>
<dbReference type="OrthoDB" id="333414at2157"/>
<dbReference type="PATRIC" id="fig|29540.5.peg.2434"/>